<dbReference type="Gene3D" id="3.50.50.60">
    <property type="entry name" value="FAD/NAD(P)-binding domain"/>
    <property type="match status" value="2"/>
</dbReference>
<evidence type="ECO:0000256" key="6">
    <source>
        <dbReference type="ARBA" id="ARBA00023002"/>
    </source>
</evidence>
<comment type="cofactor">
    <cofactor evidence="1">
        <name>FAD</name>
        <dbReference type="ChEBI" id="CHEBI:57692"/>
    </cofactor>
</comment>
<dbReference type="InterPro" id="IPR010795">
    <property type="entry name" value="Prenylcys_lyase"/>
</dbReference>
<evidence type="ECO:0000256" key="1">
    <source>
        <dbReference type="ARBA" id="ARBA00001974"/>
    </source>
</evidence>
<sequence length="523" mass="57232">MTQWLLSVLALCVSLAYANQSQQPAKRVAIIGAGAAGSSTAYSLRNSVDETTPLEITVFERAHYVGGRSTTVNVFDNPSYPVELGASIFVNVNYNLVNATRDLGLSIESASQQRPKESPDSIGIWDGEQFVFVLQDTYSWWNAAKLIWRYGWAPILTQSLMKRTVQSFLRLYDAPLFPFPSLSAAAEAVGLLDATASPGQTFLSNNSVAEDFARDIIQASTRVNYGQNLPLIHGLEAMVCMATDGAMAVAGGNWQIFDRMLRASGAEVYLNHTVTAIRRSADDDGSWIVVVDTPVGRASYVFDEVVIAGPLQYSGIQIEPAPANPPDEIPFVTLHVTLFASPHRLSPQYFHTNESVPETILTTLPRGTDLGSSEKGVGPAGFWSISTLRTVDVATEDGRVEEQYVYKIFTPERVTAKFVRGILALNSTTTTEDDATIGDLPAQDISWSHEKVWHPYPFLYPRVTFEEPVLAPGLWYTGGIESFISTMETSALMGKNVAALMVQSWLGQDEVNLGDDPVDRTEL</sequence>
<dbReference type="VEuPathDB" id="FungiDB:ATEG_01549"/>
<dbReference type="GO" id="GO:0030328">
    <property type="term" value="P:prenylcysteine catabolic process"/>
    <property type="evidence" value="ECO:0007669"/>
    <property type="project" value="InterPro"/>
</dbReference>
<dbReference type="PANTHER" id="PTHR15944:SF0">
    <property type="entry name" value="PRENYLCYSTEINE LYASE DOMAIN-CONTAINING PROTEIN"/>
    <property type="match status" value="1"/>
</dbReference>
<gene>
    <name evidence="9" type="ORF">ATEIFO6365_0001076000</name>
</gene>
<accession>A0A5M3YQU4</accession>
<keyword evidence="7" id="KW-0325">Glycoprotein</keyword>
<keyword evidence="5" id="KW-0274">FAD</keyword>
<comment type="caution">
    <text evidence="9">The sequence shown here is derived from an EMBL/GenBank/DDBJ whole genome shotgun (WGS) entry which is preliminary data.</text>
</comment>
<evidence type="ECO:0000259" key="8">
    <source>
        <dbReference type="Pfam" id="PF07156"/>
    </source>
</evidence>
<evidence type="ECO:0000256" key="2">
    <source>
        <dbReference type="ARBA" id="ARBA00009967"/>
    </source>
</evidence>
<keyword evidence="4" id="KW-0732">Signal</keyword>
<evidence type="ECO:0000256" key="5">
    <source>
        <dbReference type="ARBA" id="ARBA00022827"/>
    </source>
</evidence>
<proteinExistence type="inferred from homology"/>
<dbReference type="SUPFAM" id="SSF51905">
    <property type="entry name" value="FAD/NAD(P)-binding domain"/>
    <property type="match status" value="1"/>
</dbReference>
<evidence type="ECO:0000313" key="9">
    <source>
        <dbReference type="EMBL" id="GFF12537.1"/>
    </source>
</evidence>
<name>A0A5M3YQU4_ASPTE</name>
<keyword evidence="3" id="KW-0285">Flavoprotein</keyword>
<reference evidence="9 10" key="1">
    <citation type="submission" date="2020-01" db="EMBL/GenBank/DDBJ databases">
        <title>Aspergillus terreus IFO 6365 whole genome shotgun sequence.</title>
        <authorList>
            <person name="Kanamasa S."/>
            <person name="Takahashi H."/>
        </authorList>
    </citation>
    <scope>NUCLEOTIDE SEQUENCE [LARGE SCALE GENOMIC DNA]</scope>
    <source>
        <strain evidence="9 10">IFO 6365</strain>
    </source>
</reference>
<comment type="similarity">
    <text evidence="2">Belongs to the prenylcysteine oxidase family.</text>
</comment>
<evidence type="ECO:0000313" key="10">
    <source>
        <dbReference type="Proteomes" id="UP000452235"/>
    </source>
</evidence>
<dbReference type="GO" id="GO:0016829">
    <property type="term" value="F:lyase activity"/>
    <property type="evidence" value="ECO:0007669"/>
    <property type="project" value="UniProtKB-KW"/>
</dbReference>
<dbReference type="GO" id="GO:0030327">
    <property type="term" value="P:prenylated protein catabolic process"/>
    <property type="evidence" value="ECO:0007669"/>
    <property type="project" value="TreeGrafter"/>
</dbReference>
<dbReference type="GO" id="GO:0001735">
    <property type="term" value="F:prenylcysteine oxidase activity"/>
    <property type="evidence" value="ECO:0007669"/>
    <property type="project" value="InterPro"/>
</dbReference>
<evidence type="ECO:0000256" key="3">
    <source>
        <dbReference type="ARBA" id="ARBA00022630"/>
    </source>
</evidence>
<dbReference type="Pfam" id="PF13450">
    <property type="entry name" value="NAD_binding_8"/>
    <property type="match status" value="1"/>
</dbReference>
<protein>
    <submittedName>
        <fullName evidence="9">Prenylcysteine lyase</fullName>
    </submittedName>
</protein>
<keyword evidence="10" id="KW-1185">Reference proteome</keyword>
<feature type="domain" description="Prenylcysteine lyase" evidence="8">
    <location>
        <begin position="135"/>
        <end position="509"/>
    </location>
</feature>
<dbReference type="AlphaFoldDB" id="A0A5M3YQU4"/>
<keyword evidence="6" id="KW-0560">Oxidoreductase</keyword>
<evidence type="ECO:0000256" key="7">
    <source>
        <dbReference type="ARBA" id="ARBA00023180"/>
    </source>
</evidence>
<dbReference type="PIRSF" id="PIRSF036292">
    <property type="entry name" value="Prenylcysteine_oxidase"/>
    <property type="match status" value="1"/>
</dbReference>
<keyword evidence="9" id="KW-0456">Lyase</keyword>
<dbReference type="Proteomes" id="UP000452235">
    <property type="component" value="Unassembled WGS sequence"/>
</dbReference>
<evidence type="ECO:0000256" key="4">
    <source>
        <dbReference type="ARBA" id="ARBA00022729"/>
    </source>
</evidence>
<organism evidence="9 10">
    <name type="scientific">Aspergillus terreus</name>
    <dbReference type="NCBI Taxonomy" id="33178"/>
    <lineage>
        <taxon>Eukaryota</taxon>
        <taxon>Fungi</taxon>
        <taxon>Dikarya</taxon>
        <taxon>Ascomycota</taxon>
        <taxon>Pezizomycotina</taxon>
        <taxon>Eurotiomycetes</taxon>
        <taxon>Eurotiomycetidae</taxon>
        <taxon>Eurotiales</taxon>
        <taxon>Aspergillaceae</taxon>
        <taxon>Aspergillus</taxon>
        <taxon>Aspergillus subgen. Circumdati</taxon>
    </lineage>
</organism>
<dbReference type="PANTHER" id="PTHR15944">
    <property type="entry name" value="FARNESYLCYSTEINE LYASE"/>
    <property type="match status" value="1"/>
</dbReference>
<dbReference type="OrthoDB" id="437369at2759"/>
<dbReference type="EMBL" id="BLJY01000001">
    <property type="protein sequence ID" value="GFF12537.1"/>
    <property type="molecule type" value="Genomic_DNA"/>
</dbReference>
<dbReference type="InterPro" id="IPR017046">
    <property type="entry name" value="Prenylcysteine_Oxase1"/>
</dbReference>
<dbReference type="InterPro" id="IPR036188">
    <property type="entry name" value="FAD/NAD-bd_sf"/>
</dbReference>
<dbReference type="Pfam" id="PF07156">
    <property type="entry name" value="Prenylcys_lyase"/>
    <property type="match status" value="1"/>
</dbReference>